<sequence length="235" mass="27185">MGMISFEPPPFTTPPWTFPNPSWPKQRDHAFIAPFYADAMYQWIGNTKISNTFYRSVHRPRLDDDEMYNTNPLANTGITQDQNLYGQQQPQFRTQFGQTPNINPLFGQQQQQYGQSSIYGQQYNYQQVRKKRQMPGRVSQPGMVVDPLLLDKITQDVQDGYTGANGWRAEHAFIVTWYRMAYGGAPRALDVSQFEHVKDWQNTFQLVVATDEIRQPRANTLAEWLNDSALAQKII</sequence>
<evidence type="ECO:0000259" key="2">
    <source>
        <dbReference type="PROSITE" id="PS51220"/>
    </source>
</evidence>
<dbReference type="SMART" id="SM00539">
    <property type="entry name" value="NIDO"/>
    <property type="match status" value="1"/>
</dbReference>
<dbReference type="InterPro" id="IPR003886">
    <property type="entry name" value="NIDO_dom"/>
</dbReference>
<dbReference type="AlphaFoldDB" id="A0AAD5MF63"/>
<protein>
    <recommendedName>
        <fullName evidence="2">NIDO domain-containing protein</fullName>
    </recommendedName>
</protein>
<keyword evidence="1" id="KW-1015">Disulfide bond</keyword>
<dbReference type="InterPro" id="IPR051495">
    <property type="entry name" value="Epithelial_Barrier/Signaling"/>
</dbReference>
<name>A0AAD5MF63_PARTN</name>
<evidence type="ECO:0000256" key="1">
    <source>
        <dbReference type="ARBA" id="ARBA00023157"/>
    </source>
</evidence>
<comment type="caution">
    <text evidence="3">The sequence shown here is derived from an EMBL/GenBank/DDBJ whole genome shotgun (WGS) entry which is preliminary data.</text>
</comment>
<dbReference type="GO" id="GO:0007160">
    <property type="term" value="P:cell-matrix adhesion"/>
    <property type="evidence" value="ECO:0007669"/>
    <property type="project" value="InterPro"/>
</dbReference>
<organism evidence="3 4">
    <name type="scientific">Parelaphostrongylus tenuis</name>
    <name type="common">Meningeal worm</name>
    <dbReference type="NCBI Taxonomy" id="148309"/>
    <lineage>
        <taxon>Eukaryota</taxon>
        <taxon>Metazoa</taxon>
        <taxon>Ecdysozoa</taxon>
        <taxon>Nematoda</taxon>
        <taxon>Chromadorea</taxon>
        <taxon>Rhabditida</taxon>
        <taxon>Rhabditina</taxon>
        <taxon>Rhabditomorpha</taxon>
        <taxon>Strongyloidea</taxon>
        <taxon>Metastrongylidae</taxon>
        <taxon>Parelaphostrongylus</taxon>
    </lineage>
</organism>
<dbReference type="PANTHER" id="PTHR13802">
    <property type="entry name" value="MUCIN 4-RELATED"/>
    <property type="match status" value="1"/>
</dbReference>
<accession>A0AAD5MF63</accession>
<dbReference type="Pfam" id="PF06119">
    <property type="entry name" value="NIDO"/>
    <property type="match status" value="1"/>
</dbReference>
<dbReference type="PANTHER" id="PTHR13802:SF52">
    <property type="entry name" value="MUCIN-4"/>
    <property type="match status" value="1"/>
</dbReference>
<dbReference type="Proteomes" id="UP001196413">
    <property type="component" value="Unassembled WGS sequence"/>
</dbReference>
<dbReference type="PROSITE" id="PS51220">
    <property type="entry name" value="NIDO"/>
    <property type="match status" value="1"/>
</dbReference>
<evidence type="ECO:0000313" key="4">
    <source>
        <dbReference type="Proteomes" id="UP001196413"/>
    </source>
</evidence>
<dbReference type="EMBL" id="JAHQIW010000408">
    <property type="protein sequence ID" value="KAJ1347917.1"/>
    <property type="molecule type" value="Genomic_DNA"/>
</dbReference>
<gene>
    <name evidence="3" type="ORF">KIN20_003097</name>
</gene>
<keyword evidence="4" id="KW-1185">Reference proteome</keyword>
<reference evidence="3" key="1">
    <citation type="submission" date="2021-06" db="EMBL/GenBank/DDBJ databases">
        <title>Parelaphostrongylus tenuis whole genome reference sequence.</title>
        <authorList>
            <person name="Garwood T.J."/>
            <person name="Larsen P.A."/>
            <person name="Fountain-Jones N.M."/>
            <person name="Garbe J.R."/>
            <person name="Macchietto M.G."/>
            <person name="Kania S.A."/>
            <person name="Gerhold R.W."/>
            <person name="Richards J.E."/>
            <person name="Wolf T.M."/>
        </authorList>
    </citation>
    <scope>NUCLEOTIDE SEQUENCE</scope>
    <source>
        <strain evidence="3">MNPRO001-30</strain>
        <tissue evidence="3">Meninges</tissue>
    </source>
</reference>
<evidence type="ECO:0000313" key="3">
    <source>
        <dbReference type="EMBL" id="KAJ1347917.1"/>
    </source>
</evidence>
<feature type="domain" description="NIDO" evidence="2">
    <location>
        <begin position="124"/>
        <end position="235"/>
    </location>
</feature>
<proteinExistence type="predicted"/>